<dbReference type="AlphaFoldDB" id="A0A8J2SQL8"/>
<gene>
    <name evidence="1" type="ORF">PECAL_3P15410</name>
</gene>
<evidence type="ECO:0000313" key="1">
    <source>
        <dbReference type="EMBL" id="CAH0371592.1"/>
    </source>
</evidence>
<dbReference type="EMBL" id="CAKKNE010000003">
    <property type="protein sequence ID" value="CAH0371592.1"/>
    <property type="molecule type" value="Genomic_DNA"/>
</dbReference>
<proteinExistence type="predicted"/>
<accession>A0A8J2SQL8</accession>
<dbReference type="Proteomes" id="UP000789595">
    <property type="component" value="Unassembled WGS sequence"/>
</dbReference>
<keyword evidence="2" id="KW-1185">Reference proteome</keyword>
<comment type="caution">
    <text evidence="1">The sequence shown here is derived from an EMBL/GenBank/DDBJ whole genome shotgun (WGS) entry which is preliminary data.</text>
</comment>
<evidence type="ECO:0000313" key="2">
    <source>
        <dbReference type="Proteomes" id="UP000789595"/>
    </source>
</evidence>
<organism evidence="1 2">
    <name type="scientific">Pelagomonas calceolata</name>
    <dbReference type="NCBI Taxonomy" id="35677"/>
    <lineage>
        <taxon>Eukaryota</taxon>
        <taxon>Sar</taxon>
        <taxon>Stramenopiles</taxon>
        <taxon>Ochrophyta</taxon>
        <taxon>Pelagophyceae</taxon>
        <taxon>Pelagomonadales</taxon>
        <taxon>Pelagomonadaceae</taxon>
        <taxon>Pelagomonas</taxon>
    </lineage>
</organism>
<sequence>MASMANSTLIGTMNMLGDAYNPFEFLAVDDSKFMAVCESFEARARAVTWADLDAQGLNELVEACGGAVADRLTAMRSKEAWAAMDDSALEDDNKFFDHRMNLIVFAMRRFDRDAATCADKGPLVWELTSNKEWWQLLKRCCEKGDTYRKSPSLLAWDLLCCVVASEDASTFAETCKASYLNPDNTERHAQIFVDAALNVARDARMGRCVLGLQEFPQAGTPRAAVFEAAFKTAGFEVVRAVRSCALVHKGFGSGGAVLADGGDASIGVDADAVMKTLTRDANGEPKYDKKTMAAFEGTTAAKVLSVRLDGVAYHALHAKEPKTPEAAELLAKFLAAHAAACGAGPFAWLVDTNLAKESTDSAFRREVEASGLQVSASVPTTSKRRSRLHGQCYDDNKCHKTVVAAKDKFVVTDGSLELLPTVPDLADEAHPVTLPRETWPADHALVAAVFAPSA</sequence>
<reference evidence="1" key="1">
    <citation type="submission" date="2021-11" db="EMBL/GenBank/DDBJ databases">
        <authorList>
            <consortium name="Genoscope - CEA"/>
            <person name="William W."/>
        </authorList>
    </citation>
    <scope>NUCLEOTIDE SEQUENCE</scope>
</reference>
<name>A0A8J2SQL8_9STRA</name>
<protein>
    <submittedName>
        <fullName evidence="1">Uncharacterized protein</fullName>
    </submittedName>
</protein>